<sequence length="337" mass="39113">MIQPLSITLNKMETKAMNPTDRDSPNKNHKEIPGNPSTATSSKIRLNDRSNGNKLGVLSEEDWQFWIHNGYIVIKNAVSKEQVAKTASFLWEFEEKDPNNPSTWYARPNQEMEMKELIGTGMVEVYNHQELWYNRQVPKIYDAFVDIWGTDKLWVTIDRANLNFPIRPGHEYKAFIHWDYDPETKPQNVQGVLALADQIDENMGGFQCIPELYRTYETWKLTQPAYRNRFQPDISAFKDQIVKVKLHAGDLLIFNSLLPHGIRANHSDKVRIAQYISMMPAEEDNEALKQWRINSWKNKIAPSGYAFPGDPRNWEQTKYGVAELSELGKKLLGLEQW</sequence>
<evidence type="ECO:0000256" key="1">
    <source>
        <dbReference type="SAM" id="MobiDB-lite"/>
    </source>
</evidence>
<evidence type="ECO:0000313" key="3">
    <source>
        <dbReference type="Proteomes" id="UP000192333"/>
    </source>
</evidence>
<feature type="compositionally biased region" description="Polar residues" evidence="1">
    <location>
        <begin position="1"/>
        <end position="11"/>
    </location>
</feature>
<feature type="compositionally biased region" description="Polar residues" evidence="1">
    <location>
        <begin position="35"/>
        <end position="47"/>
    </location>
</feature>
<keyword evidence="3" id="KW-1185">Reference proteome</keyword>
<dbReference type="PANTHER" id="PTHR31630">
    <property type="entry name" value="PHYTANOYL-COA DIOXYGENASE-RELATED-RELATED"/>
    <property type="match status" value="1"/>
</dbReference>
<dbReference type="Gene3D" id="2.60.120.620">
    <property type="entry name" value="q2cbj1_9rhob like domain"/>
    <property type="match status" value="1"/>
</dbReference>
<name>A0A1W2H4H3_9BACT</name>
<dbReference type="Pfam" id="PF05721">
    <property type="entry name" value="PhyH"/>
    <property type="match status" value="1"/>
</dbReference>
<organism evidence="2 3">
    <name type="scientific">Aquiflexum balticum DSM 16537</name>
    <dbReference type="NCBI Taxonomy" id="758820"/>
    <lineage>
        <taxon>Bacteria</taxon>
        <taxon>Pseudomonadati</taxon>
        <taxon>Bacteroidota</taxon>
        <taxon>Cytophagia</taxon>
        <taxon>Cytophagales</taxon>
        <taxon>Cyclobacteriaceae</taxon>
        <taxon>Aquiflexum</taxon>
    </lineage>
</organism>
<dbReference type="SUPFAM" id="SSF51197">
    <property type="entry name" value="Clavaminate synthase-like"/>
    <property type="match status" value="1"/>
</dbReference>
<dbReference type="InterPro" id="IPR008775">
    <property type="entry name" value="Phytyl_CoA_dOase-like"/>
</dbReference>
<dbReference type="STRING" id="758820.SAMN00777080_2447"/>
<proteinExistence type="predicted"/>
<dbReference type="GO" id="GO:0016706">
    <property type="term" value="F:2-oxoglutarate-dependent dioxygenase activity"/>
    <property type="evidence" value="ECO:0007669"/>
    <property type="project" value="UniProtKB-ARBA"/>
</dbReference>
<protein>
    <submittedName>
        <fullName evidence="2">Ectoine hydroxylase-related dioxygenase, phytanoyl-CoA dioxygenase (PhyH) family</fullName>
    </submittedName>
</protein>
<reference evidence="3" key="1">
    <citation type="submission" date="2017-04" db="EMBL/GenBank/DDBJ databases">
        <authorList>
            <person name="Varghese N."/>
            <person name="Submissions S."/>
        </authorList>
    </citation>
    <scope>NUCLEOTIDE SEQUENCE [LARGE SCALE GENOMIC DNA]</scope>
    <source>
        <strain evidence="3">DSM 16537</strain>
    </source>
</reference>
<dbReference type="PANTHER" id="PTHR31630:SF6">
    <property type="entry name" value="PHYTANOYL-COA DIOXYGENASE-RELATED"/>
    <property type="match status" value="1"/>
</dbReference>
<dbReference type="EMBL" id="LT838813">
    <property type="protein sequence ID" value="SMD43835.1"/>
    <property type="molecule type" value="Genomic_DNA"/>
</dbReference>
<feature type="region of interest" description="Disordered" evidence="1">
    <location>
        <begin position="1"/>
        <end position="47"/>
    </location>
</feature>
<gene>
    <name evidence="2" type="ORF">SAMN00777080_2447</name>
</gene>
<evidence type="ECO:0000313" key="2">
    <source>
        <dbReference type="EMBL" id="SMD43835.1"/>
    </source>
</evidence>
<dbReference type="Proteomes" id="UP000192333">
    <property type="component" value="Chromosome I"/>
</dbReference>
<dbReference type="AlphaFoldDB" id="A0A1W2H4H3"/>
<keyword evidence="2" id="KW-0560">Oxidoreductase</keyword>
<accession>A0A1W2H4H3</accession>
<feature type="compositionally biased region" description="Basic and acidic residues" evidence="1">
    <location>
        <begin position="20"/>
        <end position="32"/>
    </location>
</feature>
<keyword evidence="2" id="KW-0223">Dioxygenase</keyword>